<keyword evidence="4" id="KW-1185">Reference proteome</keyword>
<dbReference type="EMBL" id="KQ964638">
    <property type="protein sequence ID" value="KXN67415.1"/>
    <property type="molecule type" value="Genomic_DNA"/>
</dbReference>
<dbReference type="Proteomes" id="UP000070444">
    <property type="component" value="Unassembled WGS sequence"/>
</dbReference>
<evidence type="ECO:0000313" key="4">
    <source>
        <dbReference type="Proteomes" id="UP000070444"/>
    </source>
</evidence>
<dbReference type="Gene3D" id="3.40.50.2060">
    <property type="match status" value="1"/>
</dbReference>
<dbReference type="OrthoDB" id="2228at2759"/>
<evidence type="ECO:0000313" key="3">
    <source>
        <dbReference type="EMBL" id="KXN67415.1"/>
    </source>
</evidence>
<sequence length="784" mass="88740">MPTSFIELVREKFISPLEKLSQDPATSSEWWAVVMDDQARSIFKSCCEEHQIIKHNVTTIDRLNEERTITSQFGVLYYVFPTEENIDRIIKDFQAAVPQSVSKSKGFRKSGVSSNSPYIANSKECYKSAYLYFLEIVPDEIIVKIKSSPIYPYLKGLTEIYINYYPFESNVFNLRETDSFFKLFSMSTKTSKKELINLAQKLVTVCSSLKERPLVRFQSMSSGLDNPCILAYAFQNELDRFCQINNIPTKDPSERATLLILDRACDFYAPILHDFTYQAMINDLIHLADGITYRHEYVASSGKTLENFYTLNEKDDLWKELRHFHVAECNQKLTSKFHNMIAENPAAKSMLKRRQNGEVAKLREMRDIVTSVPELQQHQELYSLHFGLAETVMERFKTRQLEEVAMCEQNISTGTFPDGEALKNALNEMVPILNNPKVLLSDKLRLLLIYQIHMKGFANVDRRRLESHAGLTQSDKDAITNMEFLLNNRPTQPSNTDNITRFMSSLSFKGKKKEEQEEVPYDISRYQPALKKILINLIDDKLDFDAFPQVGASDSPTTNPPTSPTKKPPTSLRKSNKPAWELKSDDPSKPAPSQTTGGKIIVFIAGGASYSELRAAYEVSKAKNREILIGSTDIVAPDDFVEALRLMRYQAAGNPVSPPQSNLGVSPKPIAVRSTSPLKLPGDRPRRSKGGVLEPPHMHTPNHLKDHQHRSSMPNLHSELDVNGDQAKPSPSREPRKPLPTPGQYNTISVQRTASEQTPQAPRPQNPYKAATASKGGFFSKLFQ</sequence>
<protein>
    <submittedName>
        <fullName evidence="3">Sec1-like protein</fullName>
    </submittedName>
</protein>
<dbReference type="Pfam" id="PF00995">
    <property type="entry name" value="Sec1"/>
    <property type="match status" value="1"/>
</dbReference>
<feature type="compositionally biased region" description="Basic residues" evidence="2">
    <location>
        <begin position="700"/>
        <end position="710"/>
    </location>
</feature>
<dbReference type="SUPFAM" id="SSF56815">
    <property type="entry name" value="Sec1/munc18-like (SM) proteins"/>
    <property type="match status" value="1"/>
</dbReference>
<dbReference type="Gene3D" id="1.25.40.60">
    <property type="match status" value="1"/>
</dbReference>
<evidence type="ECO:0000256" key="2">
    <source>
        <dbReference type="SAM" id="MobiDB-lite"/>
    </source>
</evidence>
<comment type="similarity">
    <text evidence="1">Belongs to the STXBP/unc-18/SEC1 family.</text>
</comment>
<dbReference type="InterPro" id="IPR043127">
    <property type="entry name" value="Sec-1-like_dom3a"/>
</dbReference>
<dbReference type="STRING" id="796925.A0A137NX80"/>
<evidence type="ECO:0000256" key="1">
    <source>
        <dbReference type="ARBA" id="ARBA00009884"/>
    </source>
</evidence>
<dbReference type="OMA" id="LSTCVRM"/>
<accession>A0A137NX80</accession>
<name>A0A137NX80_CONC2</name>
<feature type="compositionally biased region" description="Polar residues" evidence="2">
    <location>
        <begin position="743"/>
        <end position="760"/>
    </location>
</feature>
<dbReference type="Gene3D" id="3.90.830.10">
    <property type="entry name" value="Syntaxin Binding Protein 1, Chain A, domain 2"/>
    <property type="match status" value="1"/>
</dbReference>
<dbReference type="InterPro" id="IPR043154">
    <property type="entry name" value="Sec-1-like_dom1"/>
</dbReference>
<dbReference type="InterPro" id="IPR036045">
    <property type="entry name" value="Sec1-like_sf"/>
</dbReference>
<dbReference type="InterPro" id="IPR001619">
    <property type="entry name" value="Sec1-like"/>
</dbReference>
<proteinExistence type="inferred from homology"/>
<dbReference type="AlphaFoldDB" id="A0A137NX80"/>
<organism evidence="3 4">
    <name type="scientific">Conidiobolus coronatus (strain ATCC 28846 / CBS 209.66 / NRRL 28638)</name>
    <name type="common">Delacroixia coronata</name>
    <dbReference type="NCBI Taxonomy" id="796925"/>
    <lineage>
        <taxon>Eukaryota</taxon>
        <taxon>Fungi</taxon>
        <taxon>Fungi incertae sedis</taxon>
        <taxon>Zoopagomycota</taxon>
        <taxon>Entomophthoromycotina</taxon>
        <taxon>Entomophthoromycetes</taxon>
        <taxon>Entomophthorales</taxon>
        <taxon>Ancylistaceae</taxon>
        <taxon>Conidiobolus</taxon>
    </lineage>
</organism>
<feature type="region of interest" description="Disordered" evidence="2">
    <location>
        <begin position="653"/>
        <end position="784"/>
    </location>
</feature>
<gene>
    <name evidence="3" type="ORF">CONCODRAFT_80159</name>
</gene>
<dbReference type="PANTHER" id="PTHR11679">
    <property type="entry name" value="VESICLE PROTEIN SORTING-ASSOCIATED"/>
    <property type="match status" value="1"/>
</dbReference>
<dbReference type="Gene3D" id="3.40.50.1910">
    <property type="match status" value="1"/>
</dbReference>
<reference evidence="3 4" key="1">
    <citation type="journal article" date="2015" name="Genome Biol. Evol.">
        <title>Phylogenomic analyses indicate that early fungi evolved digesting cell walls of algal ancestors of land plants.</title>
        <authorList>
            <person name="Chang Y."/>
            <person name="Wang S."/>
            <person name="Sekimoto S."/>
            <person name="Aerts A.L."/>
            <person name="Choi C."/>
            <person name="Clum A."/>
            <person name="LaButti K.M."/>
            <person name="Lindquist E.A."/>
            <person name="Yee Ngan C."/>
            <person name="Ohm R.A."/>
            <person name="Salamov A.A."/>
            <person name="Grigoriev I.V."/>
            <person name="Spatafora J.W."/>
            <person name="Berbee M.L."/>
        </authorList>
    </citation>
    <scope>NUCLEOTIDE SEQUENCE [LARGE SCALE GENOMIC DNA]</scope>
    <source>
        <strain evidence="3 4">NRRL 28638</strain>
    </source>
</reference>
<feature type="region of interest" description="Disordered" evidence="2">
    <location>
        <begin position="549"/>
        <end position="596"/>
    </location>
</feature>
<dbReference type="GO" id="GO:0016192">
    <property type="term" value="P:vesicle-mediated transport"/>
    <property type="evidence" value="ECO:0007669"/>
    <property type="project" value="InterPro"/>
</dbReference>
<feature type="compositionally biased region" description="Pro residues" evidence="2">
    <location>
        <begin position="558"/>
        <end position="567"/>
    </location>
</feature>
<dbReference type="PIRSF" id="PIRSF005715">
    <property type="entry name" value="VPS45_Sec1"/>
    <property type="match status" value="1"/>
</dbReference>
<dbReference type="InterPro" id="IPR027482">
    <property type="entry name" value="Sec1-like_dom2"/>
</dbReference>